<dbReference type="RefSeq" id="WP_071166377.1">
    <property type="nucleotide sequence ID" value="NZ_CP017781.1"/>
</dbReference>
<accession>A0A1D9MD13</accession>
<evidence type="ECO:0000313" key="2">
    <source>
        <dbReference type="EMBL" id="AOZ69742.1"/>
    </source>
</evidence>
<feature type="compositionally biased region" description="Low complexity" evidence="1">
    <location>
        <begin position="119"/>
        <end position="132"/>
    </location>
</feature>
<keyword evidence="3" id="KW-1185">Reference proteome</keyword>
<dbReference type="KEGG" id="rhp:LPB142_10770"/>
<proteinExistence type="predicted"/>
<feature type="compositionally biased region" description="Low complexity" evidence="1">
    <location>
        <begin position="70"/>
        <end position="101"/>
    </location>
</feature>
<sequence>MPPLAPAVEPPAAEALFPLDPDLPEAEAEPAPPPAAAPRIIRPTPVRKGGWQQRSLFDDPPDEPDEPLLESDSPASAPEEAPEAPFAFDVPEEPAAAAAPAQVVSLMIPTREAPPAPAAPETAPGAEAEAAPLPAPEPTPLARLALRLAALAPGALSAQERTRLVIARERLRGLAGRLGQPPKSA</sequence>
<evidence type="ECO:0000256" key="1">
    <source>
        <dbReference type="SAM" id="MobiDB-lite"/>
    </source>
</evidence>
<dbReference type="Proteomes" id="UP000176562">
    <property type="component" value="Chromosome"/>
</dbReference>
<feature type="compositionally biased region" description="Acidic residues" evidence="1">
    <location>
        <begin position="59"/>
        <end position="69"/>
    </location>
</feature>
<gene>
    <name evidence="2" type="ORF">LPB142_10770</name>
</gene>
<organism evidence="2 3">
    <name type="scientific">Rhodobacter xanthinilyticus</name>
    <dbReference type="NCBI Taxonomy" id="1850250"/>
    <lineage>
        <taxon>Bacteria</taxon>
        <taxon>Pseudomonadati</taxon>
        <taxon>Pseudomonadota</taxon>
        <taxon>Alphaproteobacteria</taxon>
        <taxon>Rhodobacterales</taxon>
        <taxon>Rhodobacter group</taxon>
        <taxon>Rhodobacter</taxon>
    </lineage>
</organism>
<dbReference type="STRING" id="1850250.LPB142_10770"/>
<dbReference type="EMBL" id="CP017781">
    <property type="protein sequence ID" value="AOZ69742.1"/>
    <property type="molecule type" value="Genomic_DNA"/>
</dbReference>
<evidence type="ECO:0000313" key="3">
    <source>
        <dbReference type="Proteomes" id="UP000176562"/>
    </source>
</evidence>
<protein>
    <submittedName>
        <fullName evidence="2">Uncharacterized protein</fullName>
    </submittedName>
</protein>
<dbReference type="AlphaFoldDB" id="A0A1D9MD13"/>
<feature type="compositionally biased region" description="Low complexity" evidence="1">
    <location>
        <begin position="10"/>
        <end position="20"/>
    </location>
</feature>
<reference evidence="2 3" key="1">
    <citation type="submission" date="2016-10" db="EMBL/GenBank/DDBJ databases">
        <title>Rhodobacter sp. LPB0142, isolated from sea water.</title>
        <authorList>
            <person name="Kim E."/>
            <person name="Yi H."/>
        </authorList>
    </citation>
    <scope>NUCLEOTIDE SEQUENCE [LARGE SCALE GENOMIC DNA]</scope>
    <source>
        <strain evidence="2 3">LPB0142</strain>
    </source>
</reference>
<name>A0A1D9MD13_9RHOB</name>
<feature type="region of interest" description="Disordered" evidence="1">
    <location>
        <begin position="1"/>
        <end position="137"/>
    </location>
</feature>